<protein>
    <recommendedName>
        <fullName evidence="2">Lipoprotein</fullName>
    </recommendedName>
</protein>
<accession>A0A832MPK0</accession>
<gene>
    <name evidence="1" type="ORF">ENW55_05355</name>
</gene>
<organism evidence="1">
    <name type="scientific">Pseudothermotoga hypogea</name>
    <dbReference type="NCBI Taxonomy" id="57487"/>
    <lineage>
        <taxon>Bacteria</taxon>
        <taxon>Thermotogati</taxon>
        <taxon>Thermotogota</taxon>
        <taxon>Thermotogae</taxon>
        <taxon>Thermotogales</taxon>
        <taxon>Thermotogaceae</taxon>
        <taxon>Pseudothermotoga</taxon>
    </lineage>
</organism>
<proteinExistence type="predicted"/>
<dbReference type="PROSITE" id="PS51257">
    <property type="entry name" value="PROKAR_LIPOPROTEIN"/>
    <property type="match status" value="1"/>
</dbReference>
<comment type="caution">
    <text evidence="1">The sequence shown here is derived from an EMBL/GenBank/DDBJ whole genome shotgun (WGS) entry which is preliminary data.</text>
</comment>
<evidence type="ECO:0000313" key="1">
    <source>
        <dbReference type="EMBL" id="HGZ79390.1"/>
    </source>
</evidence>
<reference evidence="1" key="1">
    <citation type="journal article" date="2020" name="mSystems">
        <title>Genome- and Community-Level Interaction Insights into Carbon Utilization and Element Cycling Functions of Hydrothermarchaeota in Hydrothermal Sediment.</title>
        <authorList>
            <person name="Zhou Z."/>
            <person name="Liu Y."/>
            <person name="Xu W."/>
            <person name="Pan J."/>
            <person name="Luo Z.H."/>
            <person name="Li M."/>
        </authorList>
    </citation>
    <scope>NUCLEOTIDE SEQUENCE [LARGE SCALE GENOMIC DNA]</scope>
    <source>
        <strain evidence="1">SpSt-86</strain>
    </source>
</reference>
<name>A0A832MPK0_9THEM</name>
<sequence>MRYTQMLLIAATVAALILSGCTGLFDWFGKSPQQMAEELIGKFFTAAATELIYVKDRTSATAINFAKSIVDGLRDGVKPAGMATPTITVVNVSEYTSYKVMIQPEIGYNITPMPTAVKDDVSKIYIIDLLVSYPTTPVNKQTFQIPMLIISNKPYFFEVFLEDGTPTYYPRSWVIDTIIE</sequence>
<dbReference type="EMBL" id="DTKQ01000040">
    <property type="protein sequence ID" value="HGZ79390.1"/>
    <property type="molecule type" value="Genomic_DNA"/>
</dbReference>
<evidence type="ECO:0008006" key="2">
    <source>
        <dbReference type="Google" id="ProtNLM"/>
    </source>
</evidence>
<dbReference type="AlphaFoldDB" id="A0A832MPK0"/>